<proteinExistence type="predicted"/>
<protein>
    <submittedName>
        <fullName evidence="1">Uncharacterized protein</fullName>
    </submittedName>
</protein>
<organism evidence="1 2">
    <name type="scientific">Gymnopus androsaceus JB14</name>
    <dbReference type="NCBI Taxonomy" id="1447944"/>
    <lineage>
        <taxon>Eukaryota</taxon>
        <taxon>Fungi</taxon>
        <taxon>Dikarya</taxon>
        <taxon>Basidiomycota</taxon>
        <taxon>Agaricomycotina</taxon>
        <taxon>Agaricomycetes</taxon>
        <taxon>Agaricomycetidae</taxon>
        <taxon>Agaricales</taxon>
        <taxon>Marasmiineae</taxon>
        <taxon>Omphalotaceae</taxon>
        <taxon>Gymnopus</taxon>
    </lineage>
</organism>
<keyword evidence="2" id="KW-1185">Reference proteome</keyword>
<gene>
    <name evidence="1" type="ORF">BT96DRAFT_626626</name>
</gene>
<sequence length="222" mass="24201">MGHSPQSFSGAHHFNISGPQINISGPHFNSVSSNSVQDNIAGNKSDPAVYARLLMTQKRGYPLWKPKDYDPRLPDIYKRDGVHIGDVGILDEFGGFDYLFNACHPADHSLNEGRVPENFKHLEIDNGAIKESPQDFEPGSFVESKPSCIGEVTMITGQRLPGVPDEVGSGLKFISSAATDGALLILPEGGKRIDHRQLASFCDYAAECAQSWYAHVNGSWST</sequence>
<dbReference type="OrthoDB" id="3070764at2759"/>
<reference evidence="1" key="1">
    <citation type="journal article" date="2019" name="Environ. Microbiol.">
        <title>Fungal ecological strategies reflected in gene transcription - a case study of two litter decomposers.</title>
        <authorList>
            <person name="Barbi F."/>
            <person name="Kohler A."/>
            <person name="Barry K."/>
            <person name="Baskaran P."/>
            <person name="Daum C."/>
            <person name="Fauchery L."/>
            <person name="Ihrmark K."/>
            <person name="Kuo A."/>
            <person name="LaButti K."/>
            <person name="Lipzen A."/>
            <person name="Morin E."/>
            <person name="Grigoriev I.V."/>
            <person name="Henrissat B."/>
            <person name="Lindahl B."/>
            <person name="Martin F."/>
        </authorList>
    </citation>
    <scope>NUCLEOTIDE SEQUENCE</scope>
    <source>
        <strain evidence="1">JB14</strain>
    </source>
</reference>
<dbReference type="AlphaFoldDB" id="A0A6A4IK62"/>
<evidence type="ECO:0000313" key="2">
    <source>
        <dbReference type="Proteomes" id="UP000799118"/>
    </source>
</evidence>
<evidence type="ECO:0000313" key="1">
    <source>
        <dbReference type="EMBL" id="KAE9408905.1"/>
    </source>
</evidence>
<dbReference type="Proteomes" id="UP000799118">
    <property type="component" value="Unassembled WGS sequence"/>
</dbReference>
<accession>A0A6A4IK62</accession>
<name>A0A6A4IK62_9AGAR</name>
<dbReference type="EMBL" id="ML769389">
    <property type="protein sequence ID" value="KAE9408905.1"/>
    <property type="molecule type" value="Genomic_DNA"/>
</dbReference>